<comment type="caution">
    <text evidence="1">The sequence shown here is derived from an EMBL/GenBank/DDBJ whole genome shotgun (WGS) entry which is preliminary data.</text>
</comment>
<proteinExistence type="predicted"/>
<dbReference type="AlphaFoldDB" id="A0A1Q9H7E2"/>
<reference evidence="1 2" key="1">
    <citation type="submission" date="2016-09" db="EMBL/GenBank/DDBJ databases">
        <title>Photobacterium proteolyticum sp. nov. a protease producing bacterium isolated from ocean sediments of Laizhou Bay.</title>
        <authorList>
            <person name="Li Y."/>
        </authorList>
    </citation>
    <scope>NUCLEOTIDE SEQUENCE [LARGE SCALE GENOMIC DNA]</scope>
    <source>
        <strain evidence="1 2">13-12</strain>
    </source>
</reference>
<protein>
    <submittedName>
        <fullName evidence="1">Uncharacterized protein</fullName>
    </submittedName>
</protein>
<dbReference type="EMBL" id="MJIL01000027">
    <property type="protein sequence ID" value="OLQ83771.1"/>
    <property type="molecule type" value="Genomic_DNA"/>
</dbReference>
<organism evidence="1 2">
    <name type="scientific">Photobacterium proteolyticum</name>
    <dbReference type="NCBI Taxonomy" id="1903952"/>
    <lineage>
        <taxon>Bacteria</taxon>
        <taxon>Pseudomonadati</taxon>
        <taxon>Pseudomonadota</taxon>
        <taxon>Gammaproteobacteria</taxon>
        <taxon>Vibrionales</taxon>
        <taxon>Vibrionaceae</taxon>
        <taxon>Photobacterium</taxon>
    </lineage>
</organism>
<evidence type="ECO:0000313" key="2">
    <source>
        <dbReference type="Proteomes" id="UP000186905"/>
    </source>
</evidence>
<gene>
    <name evidence="1" type="ORF">BIT28_14140</name>
</gene>
<dbReference type="STRING" id="1903952.BIT28_14140"/>
<dbReference type="Proteomes" id="UP000186905">
    <property type="component" value="Unassembled WGS sequence"/>
</dbReference>
<accession>A0A1Q9H7E2</accession>
<name>A0A1Q9H7E2_9GAMM</name>
<dbReference type="OrthoDB" id="6346224at2"/>
<evidence type="ECO:0000313" key="1">
    <source>
        <dbReference type="EMBL" id="OLQ83771.1"/>
    </source>
</evidence>
<sequence length="447" mass="51866">METETQIFKPTTSSWDTLFLSYQNYQQRRQNLIVQGINDYCLLGTVLKVHDETRLHSRFIASLLNSRGQHYKQGFFTELLLTLLPSELQKFEPNKVEVQLEVATGKLDNHLKKGFIDILASDGQQYWIIENKLNAKDQGKQMARYIDWARDELDSDISASQLTFIYLSNNKTRPSKSSRGDYDIVEKDGFGWVHDGQSKEPVCRYLNLHYHHHICDWLELILEALDKQDQMRPFITDYQTALNRYLKKDKSKVNTLIDFINCDNSIDRAEHLSMLKDIELSLPTVKAQWLTAFMQQCENYVVQQGLLDSEYENTKQTFKPDSHYSESDAVIWFKHASPNSSDKGKEKGIFLPLAEEVSRKNGIDGTVYLSILYGKRKLHVGLHIESDDSVTITLDKRKRWKSIPNHTLYSKCVDLAEDIWLMGNDNKLPQSMVNLKTLCQRLKEGRV</sequence>
<keyword evidence="2" id="KW-1185">Reference proteome</keyword>
<dbReference type="InterPro" id="IPR029470">
    <property type="entry name" value="PDDEXK_4"/>
</dbReference>
<dbReference type="RefSeq" id="WP_075761650.1">
    <property type="nucleotide sequence ID" value="NZ_MJIL01000027.1"/>
</dbReference>
<dbReference type="Pfam" id="PF14281">
    <property type="entry name" value="PDDEXK_4"/>
    <property type="match status" value="1"/>
</dbReference>